<gene>
    <name evidence="1" type="ORF">BECKUNK1418G_GA0071005_101115</name>
    <name evidence="2" type="ORF">BECKUNK1418H_GA0071006_101215</name>
</gene>
<name>A0A451A2U8_9GAMM</name>
<dbReference type="Gene3D" id="2.60.200.40">
    <property type="match status" value="1"/>
</dbReference>
<protein>
    <submittedName>
        <fullName evidence="1">Uncharacterized protein</fullName>
    </submittedName>
</protein>
<proteinExistence type="predicted"/>
<evidence type="ECO:0000313" key="1">
    <source>
        <dbReference type="EMBL" id="VFK60351.1"/>
    </source>
</evidence>
<dbReference type="EMBL" id="CAADFZ010000011">
    <property type="protein sequence ID" value="VFK60351.1"/>
    <property type="molecule type" value="Genomic_DNA"/>
</dbReference>
<evidence type="ECO:0000313" key="2">
    <source>
        <dbReference type="EMBL" id="VFK69220.1"/>
    </source>
</evidence>
<accession>A0A451A2U8</accession>
<organism evidence="1">
    <name type="scientific">Candidatus Kentrum sp. UNK</name>
    <dbReference type="NCBI Taxonomy" id="2126344"/>
    <lineage>
        <taxon>Bacteria</taxon>
        <taxon>Pseudomonadati</taxon>
        <taxon>Pseudomonadota</taxon>
        <taxon>Gammaproteobacteria</taxon>
        <taxon>Candidatus Kentrum</taxon>
    </lineage>
</organism>
<dbReference type="InterPro" id="IPR016064">
    <property type="entry name" value="NAD/diacylglycerol_kinase_sf"/>
</dbReference>
<sequence length="161" mass="18336">MIALSKKLIKDAVWPILAFYSALFLRHGRVIVSVNDIEIFSGKITLLEVSKVKKAGGVLVAPDAELDNGYLDFWMVKRMNLFKFLYSIFVKMLSSSYRELKHVAYFSSGPTSSQDNTKIRNIHIKAEEYIPFHLNGEYLGKCSEVGFNICNGYQLNMVYHA</sequence>
<dbReference type="EMBL" id="CAADGD010000012">
    <property type="protein sequence ID" value="VFK69220.1"/>
    <property type="molecule type" value="Genomic_DNA"/>
</dbReference>
<dbReference type="SUPFAM" id="SSF111331">
    <property type="entry name" value="NAD kinase/diacylglycerol kinase-like"/>
    <property type="match status" value="1"/>
</dbReference>
<reference evidence="1" key="1">
    <citation type="submission" date="2019-02" db="EMBL/GenBank/DDBJ databases">
        <authorList>
            <person name="Gruber-Vodicka R. H."/>
            <person name="Seah K. B. B."/>
        </authorList>
    </citation>
    <scope>NUCLEOTIDE SEQUENCE</scope>
    <source>
        <strain evidence="2">BECK_BY19</strain>
        <strain evidence="1">BECK_BY8</strain>
    </source>
</reference>
<dbReference type="AlphaFoldDB" id="A0A451A2U8"/>